<feature type="transmembrane region" description="Helical" evidence="8">
    <location>
        <begin position="101"/>
        <end position="121"/>
    </location>
</feature>
<dbReference type="PANTHER" id="PTHR32196:SF21">
    <property type="entry name" value="ABC TRANSPORTER PERMEASE PROTEIN YPHD-RELATED"/>
    <property type="match status" value="1"/>
</dbReference>
<feature type="transmembrane region" description="Helical" evidence="8">
    <location>
        <begin position="162"/>
        <end position="191"/>
    </location>
</feature>
<feature type="transmembrane region" description="Helical" evidence="8">
    <location>
        <begin position="12"/>
        <end position="30"/>
    </location>
</feature>
<comment type="subcellular location">
    <subcellularLocation>
        <location evidence="1">Cell membrane</location>
        <topology evidence="1">Multi-pass membrane protein</topology>
    </subcellularLocation>
</comment>
<evidence type="ECO:0000256" key="5">
    <source>
        <dbReference type="ARBA" id="ARBA00022692"/>
    </source>
</evidence>
<dbReference type="Proteomes" id="UP000650524">
    <property type="component" value="Unassembled WGS sequence"/>
</dbReference>
<dbReference type="Pfam" id="PF02653">
    <property type="entry name" value="BPD_transp_2"/>
    <property type="match status" value="1"/>
</dbReference>
<evidence type="ECO:0000256" key="8">
    <source>
        <dbReference type="SAM" id="Phobius"/>
    </source>
</evidence>
<dbReference type="InterPro" id="IPR001851">
    <property type="entry name" value="ABC_transp_permease"/>
</dbReference>
<dbReference type="GO" id="GO:0022857">
    <property type="term" value="F:transmembrane transporter activity"/>
    <property type="evidence" value="ECO:0007669"/>
    <property type="project" value="InterPro"/>
</dbReference>
<evidence type="ECO:0000256" key="4">
    <source>
        <dbReference type="ARBA" id="ARBA00022519"/>
    </source>
</evidence>
<evidence type="ECO:0000256" key="6">
    <source>
        <dbReference type="ARBA" id="ARBA00022989"/>
    </source>
</evidence>
<sequence>MIGEARIVKLDNLTLLVIMVGTILAMSIFLPERFLTVTNFQSMSSQFPEYGLFAMAIMLTMITGGIDLSVVSVANLSGVAGALVLASHVKAQAMGISPGTIIFLAILAALVVSLICGWFNGLLITAVGVPAIIATLGTNGLFMGIAIILTEGHGIRGFPEEFLFIGSGTILGIPMPLIIFIGVALLVSLMLKKSAQGFKMYMLGSSPLVTRFSGISNNRVIVKTYLMSGLLAGIAAIIIISRVNSMRPGYGYAYLLLAVLLAILGGTNPEGGRGGVLGLCMAIVILQVLQSGLNILSFSPFLKKFIWGLILILFMVVNYYQTNGWPMRNLVRGGVKTGAS</sequence>
<evidence type="ECO:0000256" key="1">
    <source>
        <dbReference type="ARBA" id="ARBA00004651"/>
    </source>
</evidence>
<evidence type="ECO:0000256" key="7">
    <source>
        <dbReference type="ARBA" id="ARBA00023136"/>
    </source>
</evidence>
<accession>A0A8J6MY02</accession>
<feature type="transmembrane region" description="Helical" evidence="8">
    <location>
        <begin position="252"/>
        <end position="269"/>
    </location>
</feature>
<keyword evidence="5 8" id="KW-0812">Transmembrane</keyword>
<keyword evidence="6 8" id="KW-1133">Transmembrane helix</keyword>
<dbReference type="GO" id="GO:0005886">
    <property type="term" value="C:plasma membrane"/>
    <property type="evidence" value="ECO:0007669"/>
    <property type="project" value="UniProtKB-SubCell"/>
</dbReference>
<dbReference type="AlphaFoldDB" id="A0A8J6MY02"/>
<evidence type="ECO:0000313" key="9">
    <source>
        <dbReference type="EMBL" id="MBC8176974.1"/>
    </source>
</evidence>
<protein>
    <submittedName>
        <fullName evidence="9">ABC transporter permease</fullName>
    </submittedName>
</protein>
<keyword evidence="7 8" id="KW-0472">Membrane</keyword>
<dbReference type="PANTHER" id="PTHR32196">
    <property type="entry name" value="ABC TRANSPORTER PERMEASE PROTEIN YPHD-RELATED-RELATED"/>
    <property type="match status" value="1"/>
</dbReference>
<feature type="transmembrane region" description="Helical" evidence="8">
    <location>
        <begin position="275"/>
        <end position="293"/>
    </location>
</feature>
<dbReference type="CDD" id="cd06579">
    <property type="entry name" value="TM_PBP1_transp_AraH_like"/>
    <property type="match status" value="1"/>
</dbReference>
<gene>
    <name evidence="9" type="ORF">H8E19_06170</name>
</gene>
<proteinExistence type="predicted"/>
<evidence type="ECO:0000313" key="10">
    <source>
        <dbReference type="Proteomes" id="UP000650524"/>
    </source>
</evidence>
<keyword evidence="4" id="KW-0997">Cell inner membrane</keyword>
<dbReference type="EMBL" id="JACNJD010000178">
    <property type="protein sequence ID" value="MBC8176974.1"/>
    <property type="molecule type" value="Genomic_DNA"/>
</dbReference>
<evidence type="ECO:0000256" key="3">
    <source>
        <dbReference type="ARBA" id="ARBA00022475"/>
    </source>
</evidence>
<comment type="caution">
    <text evidence="9">The sequence shown here is derived from an EMBL/GenBank/DDBJ whole genome shotgun (WGS) entry which is preliminary data.</text>
</comment>
<evidence type="ECO:0000256" key="2">
    <source>
        <dbReference type="ARBA" id="ARBA00022448"/>
    </source>
</evidence>
<keyword evidence="3" id="KW-1003">Cell membrane</keyword>
<organism evidence="9 10">
    <name type="scientific">Candidatus Desulfacyla euxinica</name>
    <dbReference type="NCBI Taxonomy" id="2841693"/>
    <lineage>
        <taxon>Bacteria</taxon>
        <taxon>Deltaproteobacteria</taxon>
        <taxon>Candidatus Desulfacyla</taxon>
    </lineage>
</organism>
<feature type="transmembrane region" description="Helical" evidence="8">
    <location>
        <begin position="220"/>
        <end position="240"/>
    </location>
</feature>
<feature type="transmembrane region" description="Helical" evidence="8">
    <location>
        <begin position="50"/>
        <end position="80"/>
    </location>
</feature>
<keyword evidence="2" id="KW-0813">Transport</keyword>
<feature type="transmembrane region" description="Helical" evidence="8">
    <location>
        <begin position="305"/>
        <end position="321"/>
    </location>
</feature>
<name>A0A8J6MY02_9DELT</name>
<reference evidence="9 10" key="1">
    <citation type="submission" date="2020-08" db="EMBL/GenBank/DDBJ databases">
        <title>Bridging the membrane lipid divide: bacteria of the FCB group superphylum have the potential to synthesize archaeal ether lipids.</title>
        <authorList>
            <person name="Villanueva L."/>
            <person name="Von Meijenfeldt F.A.B."/>
            <person name="Westbye A.B."/>
            <person name="Yadav S."/>
            <person name="Hopmans E.C."/>
            <person name="Dutilh B.E."/>
            <person name="Sinninghe Damste J.S."/>
        </authorList>
    </citation>
    <scope>NUCLEOTIDE SEQUENCE [LARGE SCALE GENOMIC DNA]</scope>
    <source>
        <strain evidence="9">NIOZ-UU27</strain>
    </source>
</reference>
<feature type="transmembrane region" description="Helical" evidence="8">
    <location>
        <begin position="127"/>
        <end position="150"/>
    </location>
</feature>